<reference evidence="4" key="2">
    <citation type="submission" date="2015-01" db="EMBL/GenBank/DDBJ databases">
        <title>Evolutionary Origins and Diversification of the Mycorrhizal Mutualists.</title>
        <authorList>
            <consortium name="DOE Joint Genome Institute"/>
            <consortium name="Mycorrhizal Genomics Consortium"/>
            <person name="Kohler A."/>
            <person name="Kuo A."/>
            <person name="Nagy L.G."/>
            <person name="Floudas D."/>
            <person name="Copeland A."/>
            <person name="Barry K.W."/>
            <person name="Cichocki N."/>
            <person name="Veneault-Fourrey C."/>
            <person name="LaButti K."/>
            <person name="Lindquist E.A."/>
            <person name="Lipzen A."/>
            <person name="Lundell T."/>
            <person name="Morin E."/>
            <person name="Murat C."/>
            <person name="Riley R."/>
            <person name="Ohm R."/>
            <person name="Sun H."/>
            <person name="Tunlid A."/>
            <person name="Henrissat B."/>
            <person name="Grigoriev I.V."/>
            <person name="Hibbett D.S."/>
            <person name="Martin F."/>
        </authorList>
    </citation>
    <scope>NUCLEOTIDE SEQUENCE [LARGE SCALE GENOMIC DNA]</scope>
    <source>
        <strain evidence="4">F 1598</strain>
    </source>
</reference>
<feature type="coiled-coil region" evidence="1">
    <location>
        <begin position="218"/>
        <end position="321"/>
    </location>
</feature>
<dbReference type="SUPFAM" id="SSF52540">
    <property type="entry name" value="P-loop containing nucleoside triphosphate hydrolases"/>
    <property type="match status" value="1"/>
</dbReference>
<accession>A0A0C3AKR9</accession>
<reference evidence="3 4" key="1">
    <citation type="submission" date="2014-04" db="EMBL/GenBank/DDBJ databases">
        <authorList>
            <consortium name="DOE Joint Genome Institute"/>
            <person name="Kuo A."/>
            <person name="Tarkka M."/>
            <person name="Buscot F."/>
            <person name="Kohler A."/>
            <person name="Nagy L.G."/>
            <person name="Floudas D."/>
            <person name="Copeland A."/>
            <person name="Barry K.W."/>
            <person name="Cichocki N."/>
            <person name="Veneault-Fourrey C."/>
            <person name="LaButti K."/>
            <person name="Lindquist E.A."/>
            <person name="Lipzen A."/>
            <person name="Lundell T."/>
            <person name="Morin E."/>
            <person name="Murat C."/>
            <person name="Sun H."/>
            <person name="Tunlid A."/>
            <person name="Henrissat B."/>
            <person name="Grigoriev I.V."/>
            <person name="Hibbett D.S."/>
            <person name="Martin F."/>
            <person name="Nordberg H.P."/>
            <person name="Cantor M.N."/>
            <person name="Hua S.X."/>
        </authorList>
    </citation>
    <scope>NUCLEOTIDE SEQUENCE [LARGE SCALE GENOMIC DNA]</scope>
    <source>
        <strain evidence="3 4">F 1598</strain>
    </source>
</reference>
<dbReference type="GO" id="GO:0005525">
    <property type="term" value="F:GTP binding"/>
    <property type="evidence" value="ECO:0007669"/>
    <property type="project" value="InterPro"/>
</dbReference>
<dbReference type="Pfam" id="PF01926">
    <property type="entry name" value="MMR_HSR1"/>
    <property type="match status" value="1"/>
</dbReference>
<dbReference type="InterPro" id="IPR006073">
    <property type="entry name" value="GTP-bd"/>
</dbReference>
<name>A0A0C3AKR9_PILCF</name>
<gene>
    <name evidence="3" type="ORF">PILCRDRAFT_828217</name>
</gene>
<dbReference type="CDD" id="cd00882">
    <property type="entry name" value="Ras_like_GTPase"/>
    <property type="match status" value="1"/>
</dbReference>
<dbReference type="Gene3D" id="3.40.50.300">
    <property type="entry name" value="P-loop containing nucleotide triphosphate hydrolases"/>
    <property type="match status" value="1"/>
</dbReference>
<dbReference type="Proteomes" id="UP000054166">
    <property type="component" value="Unassembled WGS sequence"/>
</dbReference>
<keyword evidence="4" id="KW-1185">Reference proteome</keyword>
<dbReference type="InterPro" id="IPR027417">
    <property type="entry name" value="P-loop_NTPase"/>
</dbReference>
<dbReference type="HOGENOM" id="CLU_018003_1_1_1"/>
<dbReference type="AlphaFoldDB" id="A0A0C3AKR9"/>
<evidence type="ECO:0000256" key="1">
    <source>
        <dbReference type="SAM" id="Coils"/>
    </source>
</evidence>
<sequence>MVTNQDKITVAIMGCTGSGKTTFVNLVSGSTLRVGDGLESCTTEVQLSIPFELDGRLVELIDTPGFDDTSKSDADILNMIATYLCDTYRTGKKLAGVIYLHRISDFRFGGIATRNFRMFRELCGESTLKNVVIVTTMWSEVTPAKGATREHELATNTKFFKSAIDKQALLLRHDNTLSSAQSVLHQIIHNNPRSLRIQYEVVTQGKDISQTAAGEELGRELAAQTRKFKAEMKALQEQTNAAIKAKDQETRVELEEERAKLRDQMMKAQMDTDKLLSNFKEDNERMEERLKSMEVEHERQRAELEKQLAAAKDRAEQDAISARLNELADGGFFAHLGRAFDSGLKSLGGLFGF</sequence>
<dbReference type="InParanoid" id="A0A0C3AKR9"/>
<evidence type="ECO:0000259" key="2">
    <source>
        <dbReference type="Pfam" id="PF01926"/>
    </source>
</evidence>
<evidence type="ECO:0000313" key="4">
    <source>
        <dbReference type="Proteomes" id="UP000054166"/>
    </source>
</evidence>
<proteinExistence type="predicted"/>
<organism evidence="3 4">
    <name type="scientific">Piloderma croceum (strain F 1598)</name>
    <dbReference type="NCBI Taxonomy" id="765440"/>
    <lineage>
        <taxon>Eukaryota</taxon>
        <taxon>Fungi</taxon>
        <taxon>Dikarya</taxon>
        <taxon>Basidiomycota</taxon>
        <taxon>Agaricomycotina</taxon>
        <taxon>Agaricomycetes</taxon>
        <taxon>Agaricomycetidae</taxon>
        <taxon>Atheliales</taxon>
        <taxon>Atheliaceae</taxon>
        <taxon>Piloderma</taxon>
    </lineage>
</organism>
<keyword evidence="1" id="KW-0175">Coiled coil</keyword>
<dbReference type="OrthoDB" id="8954335at2759"/>
<evidence type="ECO:0000313" key="3">
    <source>
        <dbReference type="EMBL" id="KIM74518.1"/>
    </source>
</evidence>
<protein>
    <recommendedName>
        <fullName evidence="2">G domain-containing protein</fullName>
    </recommendedName>
</protein>
<dbReference type="EMBL" id="KN833060">
    <property type="protein sequence ID" value="KIM74518.1"/>
    <property type="molecule type" value="Genomic_DNA"/>
</dbReference>
<feature type="domain" description="G" evidence="2">
    <location>
        <begin position="9"/>
        <end position="70"/>
    </location>
</feature>